<comment type="caution">
    <text evidence="2">The sequence shown here is derived from an EMBL/GenBank/DDBJ whole genome shotgun (WGS) entry which is preliminary data.</text>
</comment>
<dbReference type="AlphaFoldDB" id="A0A8J3GKZ6"/>
<dbReference type="GO" id="GO:0034069">
    <property type="term" value="F:aminoglycoside N-acetyltransferase activity"/>
    <property type="evidence" value="ECO:0007669"/>
    <property type="project" value="TreeGrafter"/>
</dbReference>
<reference evidence="2" key="1">
    <citation type="journal article" date="2014" name="Int. J. Syst. Evol. Microbiol.">
        <title>Complete genome sequence of Corynebacterium casei LMG S-19264T (=DSM 44701T), isolated from a smear-ripened cheese.</title>
        <authorList>
            <consortium name="US DOE Joint Genome Institute (JGI-PGF)"/>
            <person name="Walter F."/>
            <person name="Albersmeier A."/>
            <person name="Kalinowski J."/>
            <person name="Ruckert C."/>
        </authorList>
    </citation>
    <scope>NUCLEOTIDE SEQUENCE</scope>
    <source>
        <strain evidence="2">KCTC 42249</strain>
    </source>
</reference>
<keyword evidence="3" id="KW-1185">Reference proteome</keyword>
<dbReference type="Proteomes" id="UP000630142">
    <property type="component" value="Unassembled WGS sequence"/>
</dbReference>
<evidence type="ECO:0000313" key="3">
    <source>
        <dbReference type="Proteomes" id="UP000630142"/>
    </source>
</evidence>
<dbReference type="InterPro" id="IPR051554">
    <property type="entry name" value="Acetyltransferase_Eis"/>
</dbReference>
<reference evidence="2" key="2">
    <citation type="submission" date="2020-09" db="EMBL/GenBank/DDBJ databases">
        <authorList>
            <person name="Sun Q."/>
            <person name="Kim S."/>
        </authorList>
    </citation>
    <scope>NUCLEOTIDE SEQUENCE</scope>
    <source>
        <strain evidence="2">KCTC 42249</strain>
    </source>
</reference>
<dbReference type="Pfam" id="PF13527">
    <property type="entry name" value="Acetyltransf_9"/>
    <property type="match status" value="1"/>
</dbReference>
<proteinExistence type="predicted"/>
<dbReference type="EMBL" id="BMZQ01000002">
    <property type="protein sequence ID" value="GHD14895.1"/>
    <property type="molecule type" value="Genomic_DNA"/>
</dbReference>
<name>A0A8J3GKZ6_9HYPH</name>
<protein>
    <submittedName>
        <fullName evidence="2">N-acetyltransferase</fullName>
    </submittedName>
</protein>
<gene>
    <name evidence="2" type="ORF">GCM10016234_20970</name>
</gene>
<accession>A0A8J3GKZ6</accession>
<dbReference type="InterPro" id="IPR016181">
    <property type="entry name" value="Acyl_CoA_acyltransferase"/>
</dbReference>
<dbReference type="PANTHER" id="PTHR37817">
    <property type="entry name" value="N-ACETYLTRANSFERASE EIS"/>
    <property type="match status" value="1"/>
</dbReference>
<dbReference type="Gene3D" id="3.40.630.30">
    <property type="match status" value="1"/>
</dbReference>
<organism evidence="2 3">
    <name type="scientific">Tianweitania populi</name>
    <dbReference type="NCBI Taxonomy" id="1607949"/>
    <lineage>
        <taxon>Bacteria</taxon>
        <taxon>Pseudomonadati</taxon>
        <taxon>Pseudomonadota</taxon>
        <taxon>Alphaproteobacteria</taxon>
        <taxon>Hyphomicrobiales</taxon>
        <taxon>Phyllobacteriaceae</taxon>
        <taxon>Tianweitania</taxon>
    </lineage>
</organism>
<evidence type="ECO:0000313" key="2">
    <source>
        <dbReference type="EMBL" id="GHD14895.1"/>
    </source>
</evidence>
<feature type="domain" description="N-acetyltransferase" evidence="1">
    <location>
        <begin position="1"/>
        <end position="135"/>
    </location>
</feature>
<dbReference type="PROSITE" id="PS51186">
    <property type="entry name" value="GNAT"/>
    <property type="match status" value="1"/>
</dbReference>
<dbReference type="GO" id="GO:0030649">
    <property type="term" value="P:aminoglycoside antibiotic catabolic process"/>
    <property type="evidence" value="ECO:0007669"/>
    <property type="project" value="TreeGrafter"/>
</dbReference>
<dbReference type="InterPro" id="IPR000182">
    <property type="entry name" value="GNAT_dom"/>
</dbReference>
<dbReference type="PANTHER" id="PTHR37817:SF1">
    <property type="entry name" value="N-ACETYLTRANSFERASE EIS"/>
    <property type="match status" value="1"/>
</dbReference>
<dbReference type="SUPFAM" id="SSF55729">
    <property type="entry name" value="Acyl-CoA N-acyltransferases (Nat)"/>
    <property type="match status" value="1"/>
</dbReference>
<sequence>MLLEEAFDGPGEARLTNELRADGHVVLELGAFDADRLIGVVVFSRLMIEGPGASFPAVALAPVATAADARRAGVATSLIETAHRQLIEAGERLSVVLGEPEFYSRFGYEVERAEGFSSPWQGPYMQAVAWGDAPEHGQLHYAPAFDRL</sequence>
<evidence type="ECO:0000259" key="1">
    <source>
        <dbReference type="PROSITE" id="PS51186"/>
    </source>
</evidence>
<dbReference type="CDD" id="cd04301">
    <property type="entry name" value="NAT_SF"/>
    <property type="match status" value="1"/>
</dbReference>